<accession>A0A8J6QLB1</accession>
<protein>
    <submittedName>
        <fullName evidence="1">Uncharacterized protein</fullName>
    </submittedName>
</protein>
<dbReference type="EMBL" id="JACVXB010000007">
    <property type="protein sequence ID" value="MBD0833364.1"/>
    <property type="molecule type" value="Genomic_DNA"/>
</dbReference>
<keyword evidence="2" id="KW-1185">Reference proteome</keyword>
<gene>
    <name evidence="1" type="ORF">ICJ83_14605</name>
</gene>
<dbReference type="Proteomes" id="UP000600588">
    <property type="component" value="Unassembled WGS sequence"/>
</dbReference>
<proteinExistence type="predicted"/>
<evidence type="ECO:0000313" key="2">
    <source>
        <dbReference type="Proteomes" id="UP000600588"/>
    </source>
</evidence>
<evidence type="ECO:0000313" key="1">
    <source>
        <dbReference type="EMBL" id="MBD0833364.1"/>
    </source>
</evidence>
<reference evidence="1 2" key="1">
    <citation type="submission" date="2020-09" db="EMBL/GenBank/DDBJ databases">
        <title>TT11 complete genome.</title>
        <authorList>
            <person name="Wu Z."/>
        </authorList>
    </citation>
    <scope>NUCLEOTIDE SEQUENCE [LARGE SCALE GENOMIC DNA]</scope>
    <source>
        <strain evidence="1 2">TT11</strain>
    </source>
</reference>
<dbReference type="RefSeq" id="WP_188231143.1">
    <property type="nucleotide sequence ID" value="NZ_JACVXB010000007.1"/>
</dbReference>
<name>A0A8J6QLB1_9FLAO</name>
<dbReference type="AlphaFoldDB" id="A0A8J6QLB1"/>
<comment type="caution">
    <text evidence="1">The sequence shown here is derived from an EMBL/GenBank/DDBJ whole genome shotgun (WGS) entry which is preliminary data.</text>
</comment>
<sequence>MSKASFINNETWLLSINGAFQRANVYKQNVPEKEKVYFKRVLKVYIDDVQNVYHTPVTETEHLENIKGLMGFTATSSSILTNGQFNFGVAQKLLNLYLKYRWCLGNIPAPPHFPVDSIIQRKLGLKVMPWTKMEDETEYLKIIRHAKKQLETYDCNSLAELELLLFSRNNDLKITDCSFKGWLKI</sequence>
<organism evidence="1 2">
    <name type="scientific">Aestuariibaculum sediminum</name>
    <dbReference type="NCBI Taxonomy" id="2770637"/>
    <lineage>
        <taxon>Bacteria</taxon>
        <taxon>Pseudomonadati</taxon>
        <taxon>Bacteroidota</taxon>
        <taxon>Flavobacteriia</taxon>
        <taxon>Flavobacteriales</taxon>
        <taxon>Flavobacteriaceae</taxon>
    </lineage>
</organism>